<protein>
    <submittedName>
        <fullName evidence="3">7146_t:CDS:1</fullName>
    </submittedName>
</protein>
<proteinExistence type="predicted"/>
<evidence type="ECO:0000256" key="1">
    <source>
        <dbReference type="SAM" id="MobiDB-lite"/>
    </source>
</evidence>
<evidence type="ECO:0000313" key="3">
    <source>
        <dbReference type="EMBL" id="CAG8752303.1"/>
    </source>
</evidence>
<organism evidence="3 4">
    <name type="scientific">Racocetra fulgida</name>
    <dbReference type="NCBI Taxonomy" id="60492"/>
    <lineage>
        <taxon>Eukaryota</taxon>
        <taxon>Fungi</taxon>
        <taxon>Fungi incertae sedis</taxon>
        <taxon>Mucoromycota</taxon>
        <taxon>Glomeromycotina</taxon>
        <taxon>Glomeromycetes</taxon>
        <taxon>Diversisporales</taxon>
        <taxon>Gigasporaceae</taxon>
        <taxon>Racocetra</taxon>
    </lineage>
</organism>
<name>A0A9N9IW17_9GLOM</name>
<keyword evidence="4" id="KW-1185">Reference proteome</keyword>
<feature type="region of interest" description="Disordered" evidence="1">
    <location>
        <begin position="1"/>
        <end position="24"/>
    </location>
</feature>
<reference evidence="3" key="1">
    <citation type="submission" date="2021-06" db="EMBL/GenBank/DDBJ databases">
        <authorList>
            <person name="Kallberg Y."/>
            <person name="Tangrot J."/>
            <person name="Rosling A."/>
        </authorList>
    </citation>
    <scope>NUCLEOTIDE SEQUENCE</scope>
    <source>
        <strain evidence="3">IN212</strain>
    </source>
</reference>
<accession>A0A9N9IW17</accession>
<comment type="caution">
    <text evidence="3">The sequence shown here is derived from an EMBL/GenBank/DDBJ whole genome shotgun (WGS) entry which is preliminary data.</text>
</comment>
<feature type="non-terminal residue" evidence="3">
    <location>
        <position position="1"/>
    </location>
</feature>
<dbReference type="Pfam" id="PF08355">
    <property type="entry name" value="EF_assoc_1"/>
    <property type="match status" value="1"/>
</dbReference>
<dbReference type="AlphaFoldDB" id="A0A9N9IW17"/>
<feature type="compositionally biased region" description="Basic and acidic residues" evidence="1">
    <location>
        <begin position="1"/>
        <end position="10"/>
    </location>
</feature>
<sequence>DKDGALKDSELASLFSTTPGNPWTNSEFPHTTITNEADAVTLQGWLAQWR</sequence>
<dbReference type="OrthoDB" id="10020961at2759"/>
<dbReference type="EMBL" id="CAJVPZ010036876">
    <property type="protein sequence ID" value="CAG8752303.1"/>
    <property type="molecule type" value="Genomic_DNA"/>
</dbReference>
<dbReference type="InterPro" id="IPR013566">
    <property type="entry name" value="EF_hand_assoc_1"/>
</dbReference>
<dbReference type="Proteomes" id="UP000789396">
    <property type="component" value="Unassembled WGS sequence"/>
</dbReference>
<gene>
    <name evidence="3" type="ORF">RFULGI_LOCUS13695</name>
</gene>
<dbReference type="Gene3D" id="1.10.238.10">
    <property type="entry name" value="EF-hand"/>
    <property type="match status" value="1"/>
</dbReference>
<feature type="domain" description="Mitochondrial Rho GTPase 1/3 EF hand associated type-1" evidence="2">
    <location>
        <begin position="23"/>
        <end position="49"/>
    </location>
</feature>
<feature type="compositionally biased region" description="Polar residues" evidence="1">
    <location>
        <begin position="14"/>
        <end position="24"/>
    </location>
</feature>
<evidence type="ECO:0000313" key="4">
    <source>
        <dbReference type="Proteomes" id="UP000789396"/>
    </source>
</evidence>
<evidence type="ECO:0000259" key="2">
    <source>
        <dbReference type="Pfam" id="PF08355"/>
    </source>
</evidence>